<organism evidence="1 2">
    <name type="scientific">Mangrovibacter phragmitis</name>
    <dbReference type="NCBI Taxonomy" id="1691903"/>
    <lineage>
        <taxon>Bacteria</taxon>
        <taxon>Pseudomonadati</taxon>
        <taxon>Pseudomonadota</taxon>
        <taxon>Gammaproteobacteria</taxon>
        <taxon>Enterobacterales</taxon>
        <taxon>Enterobacteriaceae</taxon>
        <taxon>Mangrovibacter</taxon>
    </lineage>
</organism>
<dbReference type="OrthoDB" id="6630475at2"/>
<sequence length="127" mass="13936">MTASKCKAELMAKMTAARAALQCYSELRRAKGYMSVNEGLQLRETLLALCNDFRDEWPAIRDDLPGSEITDFHRAIEAVASASLCLLSGGHDCPSYITVDARKLQACIDDLDKCLNHLCSHAEDGVT</sequence>
<proteinExistence type="predicted"/>
<gene>
    <name evidence="1" type="ORF">A9B99_12850</name>
</gene>
<keyword evidence="2" id="KW-1185">Reference proteome</keyword>
<protein>
    <submittedName>
        <fullName evidence="1">Uncharacterized protein</fullName>
    </submittedName>
</protein>
<comment type="caution">
    <text evidence="1">The sequence shown here is derived from an EMBL/GenBank/DDBJ whole genome shotgun (WGS) entry which is preliminary data.</text>
</comment>
<name>A0A1B7L0B2_9ENTR</name>
<dbReference type="Pfam" id="PF10799">
    <property type="entry name" value="YliH"/>
    <property type="match status" value="1"/>
</dbReference>
<dbReference type="AlphaFoldDB" id="A0A1B7L0B2"/>
<dbReference type="RefSeq" id="WP_064599896.1">
    <property type="nucleotide sequence ID" value="NZ_CP134782.1"/>
</dbReference>
<reference evidence="2" key="1">
    <citation type="submission" date="2016-05" db="EMBL/GenBank/DDBJ databases">
        <authorList>
            <person name="Behera P."/>
            <person name="Vaishampayan P."/>
            <person name="Singh N."/>
            <person name="Raina V."/>
            <person name="Suar M."/>
            <person name="Pattnaik A."/>
            <person name="Rastogi G."/>
        </authorList>
    </citation>
    <scope>NUCLEOTIDE SEQUENCE [LARGE SCALE GENOMIC DNA]</scope>
    <source>
        <strain evidence="2">MP23</strain>
    </source>
</reference>
<dbReference type="InterPro" id="IPR020359">
    <property type="entry name" value="Biofilm_regulator_BssR"/>
</dbReference>
<dbReference type="EMBL" id="LYRP01000043">
    <property type="protein sequence ID" value="OAT75711.1"/>
    <property type="molecule type" value="Genomic_DNA"/>
</dbReference>
<accession>A0A1B7L0B2</accession>
<dbReference type="Proteomes" id="UP000078225">
    <property type="component" value="Unassembled WGS sequence"/>
</dbReference>
<evidence type="ECO:0000313" key="2">
    <source>
        <dbReference type="Proteomes" id="UP000078225"/>
    </source>
</evidence>
<evidence type="ECO:0000313" key="1">
    <source>
        <dbReference type="EMBL" id="OAT75711.1"/>
    </source>
</evidence>